<sequence>MDDVGGSSEVSTIPAYSGSLLRTDSYVITVGIGTPKKDFTVMFDTGSDLSWILCTTCIECEAPEKLLFDAIYRIIDLQQHPVQLGSRRKGNLIRDTLTLTPSAVLPNFVFGCSDGDIGGDLTTGLIGLGRGKASLFSQASEKFGKIFSYCLPSSPNSMGYLAIGRTGLPPHVMYTPMLTTPTWPSLYFVGLAAIKVADKTLPLPPTVYSRTVIDSGTVITRLPPMAYSTLRSEFRKYMTDYTPVPPMFDLDACDDVSRHENLKVPTVELLFDDGASLTLDFDGTMIMKDDYKACLAFAVNNDTGINIIGNNQQKKYTVVYDVANAKIGVGAGGCD</sequence>
<evidence type="ECO:0000313" key="6">
    <source>
        <dbReference type="RefSeq" id="XP_020114191.1"/>
    </source>
</evidence>
<dbReference type="SUPFAM" id="SSF50630">
    <property type="entry name" value="Acid proteases"/>
    <property type="match status" value="1"/>
</dbReference>
<organism evidence="5 6">
    <name type="scientific">Ananas comosus</name>
    <name type="common">Pineapple</name>
    <name type="synonym">Ananas ananas</name>
    <dbReference type="NCBI Taxonomy" id="4615"/>
    <lineage>
        <taxon>Eukaryota</taxon>
        <taxon>Viridiplantae</taxon>
        <taxon>Streptophyta</taxon>
        <taxon>Embryophyta</taxon>
        <taxon>Tracheophyta</taxon>
        <taxon>Spermatophyta</taxon>
        <taxon>Magnoliopsida</taxon>
        <taxon>Liliopsida</taxon>
        <taxon>Poales</taxon>
        <taxon>Bromeliaceae</taxon>
        <taxon>Bromelioideae</taxon>
        <taxon>Ananas</taxon>
    </lineage>
</organism>
<dbReference type="GeneID" id="109728234"/>
<dbReference type="Gene3D" id="2.40.70.10">
    <property type="entry name" value="Acid Proteases"/>
    <property type="match status" value="3"/>
</dbReference>
<dbReference type="FunFam" id="2.40.70.10:FF:000013">
    <property type="entry name" value="Aspartyl protease AED1"/>
    <property type="match status" value="1"/>
</dbReference>
<keyword evidence="3" id="KW-0064">Aspartyl protease</keyword>
<dbReference type="GO" id="GO:0006508">
    <property type="term" value="P:proteolysis"/>
    <property type="evidence" value="ECO:0007669"/>
    <property type="project" value="UniProtKB-KW"/>
</dbReference>
<evidence type="ECO:0000259" key="4">
    <source>
        <dbReference type="PROSITE" id="PS51767"/>
    </source>
</evidence>
<dbReference type="AlphaFoldDB" id="A0A6P5GZQ7"/>
<dbReference type="PRINTS" id="PR00792">
    <property type="entry name" value="PEPSIN"/>
</dbReference>
<dbReference type="Pfam" id="PF14541">
    <property type="entry name" value="TAXi_C"/>
    <property type="match status" value="1"/>
</dbReference>
<evidence type="ECO:0000256" key="2">
    <source>
        <dbReference type="PIRSR" id="PIRSR601461-1"/>
    </source>
</evidence>
<dbReference type="PANTHER" id="PTHR13683">
    <property type="entry name" value="ASPARTYL PROTEASES"/>
    <property type="match status" value="1"/>
</dbReference>
<dbReference type="InterPro" id="IPR033121">
    <property type="entry name" value="PEPTIDASE_A1"/>
</dbReference>
<dbReference type="Proteomes" id="UP000515123">
    <property type="component" value="Linkage group 2"/>
</dbReference>
<proteinExistence type="inferred from homology"/>
<accession>A0A6P5GZQ7</accession>
<dbReference type="InterPro" id="IPR032799">
    <property type="entry name" value="TAXi_C"/>
</dbReference>
<reference evidence="6" key="2">
    <citation type="submission" date="2025-08" db="UniProtKB">
        <authorList>
            <consortium name="RefSeq"/>
        </authorList>
    </citation>
    <scope>IDENTIFICATION</scope>
    <source>
        <tissue evidence="6">Leaf</tissue>
    </source>
</reference>
<evidence type="ECO:0000256" key="1">
    <source>
        <dbReference type="ARBA" id="ARBA00007447"/>
    </source>
</evidence>
<evidence type="ECO:0000313" key="5">
    <source>
        <dbReference type="Proteomes" id="UP000515123"/>
    </source>
</evidence>
<dbReference type="InterPro" id="IPR021109">
    <property type="entry name" value="Peptidase_aspartic_dom_sf"/>
</dbReference>
<keyword evidence="5" id="KW-1185">Reference proteome</keyword>
<feature type="domain" description="Peptidase A1" evidence="4">
    <location>
        <begin position="26"/>
        <end position="330"/>
    </location>
</feature>
<reference evidence="5" key="1">
    <citation type="journal article" date="2015" name="Nat. Genet.">
        <title>The pineapple genome and the evolution of CAM photosynthesis.</title>
        <authorList>
            <person name="Ming R."/>
            <person name="VanBuren R."/>
            <person name="Wai C.M."/>
            <person name="Tang H."/>
            <person name="Schatz M.C."/>
            <person name="Bowers J.E."/>
            <person name="Lyons E."/>
            <person name="Wang M.L."/>
            <person name="Chen J."/>
            <person name="Biggers E."/>
            <person name="Zhang J."/>
            <person name="Huang L."/>
            <person name="Zhang L."/>
            <person name="Miao W."/>
            <person name="Zhang J."/>
            <person name="Ye Z."/>
            <person name="Miao C."/>
            <person name="Lin Z."/>
            <person name="Wang H."/>
            <person name="Zhou H."/>
            <person name="Yim W.C."/>
            <person name="Priest H.D."/>
            <person name="Zheng C."/>
            <person name="Woodhouse M."/>
            <person name="Edger P.P."/>
            <person name="Guyot R."/>
            <person name="Guo H.B."/>
            <person name="Guo H."/>
            <person name="Zheng G."/>
            <person name="Singh R."/>
            <person name="Sharma A."/>
            <person name="Min X."/>
            <person name="Zheng Y."/>
            <person name="Lee H."/>
            <person name="Gurtowski J."/>
            <person name="Sedlazeck F.J."/>
            <person name="Harkess A."/>
            <person name="McKain M.R."/>
            <person name="Liao Z."/>
            <person name="Fang J."/>
            <person name="Liu J."/>
            <person name="Zhang X."/>
            <person name="Zhang Q."/>
            <person name="Hu W."/>
            <person name="Qin Y."/>
            <person name="Wang K."/>
            <person name="Chen L.Y."/>
            <person name="Shirley N."/>
            <person name="Lin Y.R."/>
            <person name="Liu L.Y."/>
            <person name="Hernandez A.G."/>
            <person name="Wright C.L."/>
            <person name="Bulone V."/>
            <person name="Tuskan G.A."/>
            <person name="Heath K."/>
            <person name="Zee F."/>
            <person name="Moore P.H."/>
            <person name="Sunkar R."/>
            <person name="Leebens-Mack J.H."/>
            <person name="Mockler T."/>
            <person name="Bennetzen J.L."/>
            <person name="Freeling M."/>
            <person name="Sankoff D."/>
            <person name="Paterson A.H."/>
            <person name="Zhu X."/>
            <person name="Yang X."/>
            <person name="Smith J.A."/>
            <person name="Cushman J.C."/>
            <person name="Paull R.E."/>
            <person name="Yu Q."/>
        </authorList>
    </citation>
    <scope>NUCLEOTIDE SEQUENCE [LARGE SCALE GENOMIC DNA]</scope>
    <source>
        <strain evidence="5">cv. F153</strain>
    </source>
</reference>
<dbReference type="OrthoDB" id="2747330at2759"/>
<dbReference type="PROSITE" id="PS51767">
    <property type="entry name" value="PEPTIDASE_A1"/>
    <property type="match status" value="1"/>
</dbReference>
<dbReference type="Pfam" id="PF14543">
    <property type="entry name" value="TAXi_N"/>
    <property type="match status" value="2"/>
</dbReference>
<gene>
    <name evidence="6" type="primary">LOC109728234</name>
</gene>
<dbReference type="InterPro" id="IPR001461">
    <property type="entry name" value="Aspartic_peptidase_A1"/>
</dbReference>
<name>A0A6P5GZQ7_ANACO</name>
<dbReference type="RefSeq" id="XP_020114191.1">
    <property type="nucleotide sequence ID" value="XM_020258602.1"/>
</dbReference>
<feature type="active site" evidence="2">
    <location>
        <position position="214"/>
    </location>
</feature>
<dbReference type="GO" id="GO:0004190">
    <property type="term" value="F:aspartic-type endopeptidase activity"/>
    <property type="evidence" value="ECO:0007669"/>
    <property type="project" value="UniProtKB-KW"/>
</dbReference>
<dbReference type="PROSITE" id="PS00141">
    <property type="entry name" value="ASP_PROTEASE"/>
    <property type="match status" value="1"/>
</dbReference>
<protein>
    <submittedName>
        <fullName evidence="6">Aspartyl protease family protein At5g10770-like</fullName>
    </submittedName>
</protein>
<dbReference type="InterPro" id="IPR001969">
    <property type="entry name" value="Aspartic_peptidase_AS"/>
</dbReference>
<keyword evidence="3" id="KW-0378">Hydrolase</keyword>
<dbReference type="PANTHER" id="PTHR13683:SF750">
    <property type="entry name" value="ASPARTYL PROTEASE AED1"/>
    <property type="match status" value="1"/>
</dbReference>
<feature type="active site" evidence="2">
    <location>
        <position position="44"/>
    </location>
</feature>
<comment type="similarity">
    <text evidence="1 3">Belongs to the peptidase A1 family.</text>
</comment>
<keyword evidence="3" id="KW-0645">Protease</keyword>
<dbReference type="InterPro" id="IPR032861">
    <property type="entry name" value="TAXi_N"/>
</dbReference>
<evidence type="ECO:0000256" key="3">
    <source>
        <dbReference type="RuleBase" id="RU000454"/>
    </source>
</evidence>